<evidence type="ECO:0000256" key="8">
    <source>
        <dbReference type="ARBA" id="ARBA00023315"/>
    </source>
</evidence>
<comment type="similarity">
    <text evidence="1">Belongs to the FemABX family.</text>
</comment>
<dbReference type="SUPFAM" id="SSF46589">
    <property type="entry name" value="tRNA-binding arm"/>
    <property type="match status" value="1"/>
</dbReference>
<gene>
    <name evidence="13" type="ORF">P7G31_01215</name>
</gene>
<evidence type="ECO:0000256" key="10">
    <source>
        <dbReference type="ARBA" id="ARBA00030706"/>
    </source>
</evidence>
<evidence type="ECO:0000313" key="13">
    <source>
        <dbReference type="EMBL" id="MDT2730871.1"/>
    </source>
</evidence>
<keyword evidence="5" id="KW-0808">Transferase</keyword>
<keyword evidence="8" id="KW-0012">Acyltransferase</keyword>
<dbReference type="InterPro" id="IPR003447">
    <property type="entry name" value="FEMABX"/>
</dbReference>
<dbReference type="GO" id="GO:0071555">
    <property type="term" value="P:cell wall organization"/>
    <property type="evidence" value="ECO:0007669"/>
    <property type="project" value="UniProtKB-KW"/>
</dbReference>
<evidence type="ECO:0000256" key="11">
    <source>
        <dbReference type="ARBA" id="ARBA00032233"/>
    </source>
</evidence>
<keyword evidence="9" id="KW-0961">Cell wall biogenesis/degradation</keyword>
<evidence type="ECO:0000313" key="14">
    <source>
        <dbReference type="Proteomes" id="UP001180515"/>
    </source>
</evidence>
<comment type="catalytic activity">
    <reaction evidence="12">
        <text>beta-D-GlcNAc-(1-&gt;4)-Mur2Ac(oyl-L-Ala-D-isoglutaminyl-L-Lys-(N(6)-Gly)-D-Ala-D-Ala)-di-trans,octa-cis-undecaprenyl diphosphate + 2 glycyl-tRNA(Gly) = MurNAc-L-Ala-D-isoglutaminyl-L-Lys-(N(6)-tri-Gly)-D-Ala-D-Ala-diphospho-di-trans,octa-cis-undecaprenyl-GlcNAc + 2 tRNA(Gly) + 2 H(+)</text>
        <dbReference type="Rhea" id="RHEA:30439"/>
        <dbReference type="Rhea" id="RHEA-COMP:9664"/>
        <dbReference type="Rhea" id="RHEA-COMP:9683"/>
        <dbReference type="ChEBI" id="CHEBI:15378"/>
        <dbReference type="ChEBI" id="CHEBI:62234"/>
        <dbReference type="ChEBI" id="CHEBI:62235"/>
        <dbReference type="ChEBI" id="CHEBI:78442"/>
        <dbReference type="ChEBI" id="CHEBI:78522"/>
        <dbReference type="EC" id="2.3.2.17"/>
    </reaction>
</comment>
<dbReference type="PANTHER" id="PTHR36174:SF2">
    <property type="entry name" value="AMINOACYLTRANSFERASE FEMA"/>
    <property type="match status" value="1"/>
</dbReference>
<name>A0AAE4HVZ0_9STRE</name>
<dbReference type="Gene3D" id="3.40.630.30">
    <property type="match status" value="2"/>
</dbReference>
<dbReference type="RefSeq" id="WP_003106404.1">
    <property type="nucleotide sequence ID" value="NZ_CP025420.1"/>
</dbReference>
<dbReference type="PROSITE" id="PS51191">
    <property type="entry name" value="FEMABX"/>
    <property type="match status" value="1"/>
</dbReference>
<dbReference type="EMBL" id="JARQAG010000001">
    <property type="protein sequence ID" value="MDT2730871.1"/>
    <property type="molecule type" value="Genomic_DNA"/>
</dbReference>
<dbReference type="InterPro" id="IPR016181">
    <property type="entry name" value="Acyl_CoA_acyltransferase"/>
</dbReference>
<dbReference type="AlphaFoldDB" id="A0AAE4HVZ0"/>
<evidence type="ECO:0000256" key="12">
    <source>
        <dbReference type="ARBA" id="ARBA00047483"/>
    </source>
</evidence>
<keyword evidence="6" id="KW-0133">Cell shape</keyword>
<sequence>MALITLTEEIFEKFADSVDRRFFEQSISMKSLLEKRGHHTDLLGLNDSSGKLQIAALIYSIPMFGGNHMEVHYGPIFEDKKYLHDFLVELRAFAKQKKVMELEIKPYEVFQKFDDHGNAISEENFSITDIFKKAGFKHEGLTKGYESIDWHYIKDLSQLTEKDLIKSFSKKGKPLVKKAKTFGIKIRPLKRDELHLFKDITSSTSDRRDYNDKSLEYYEYLFDSFGEHAEFLVATLNFQEYHTNLEKDQAKLRVKLDKLEHDLEINPNSEKKQNQHKEISSQFQTFEVRKKEAKDFIEKYQNQDVILAGSVFIFTKQELVYFFSGSYTEFNKFYAPTVLQEYAMLEAIDRGIPRYNLLGVEGNFDGSDGVLGFKQNFNGYVERAPGKFTYYPNPIKHKSISFVKTILGRK</sequence>
<proteinExistence type="inferred from homology"/>
<keyword evidence="4" id="KW-0963">Cytoplasm</keyword>
<evidence type="ECO:0000256" key="9">
    <source>
        <dbReference type="ARBA" id="ARBA00023316"/>
    </source>
</evidence>
<organism evidence="13 14">
    <name type="scientific">Streptococcus parauberis</name>
    <dbReference type="NCBI Taxonomy" id="1348"/>
    <lineage>
        <taxon>Bacteria</taxon>
        <taxon>Bacillati</taxon>
        <taxon>Bacillota</taxon>
        <taxon>Bacilli</taxon>
        <taxon>Lactobacillales</taxon>
        <taxon>Streptococcaceae</taxon>
        <taxon>Streptococcus</taxon>
    </lineage>
</organism>
<dbReference type="GO" id="GO:0016755">
    <property type="term" value="F:aminoacyltransferase activity"/>
    <property type="evidence" value="ECO:0007669"/>
    <property type="project" value="InterPro"/>
</dbReference>
<evidence type="ECO:0000256" key="3">
    <source>
        <dbReference type="ARBA" id="ARBA00016236"/>
    </source>
</evidence>
<evidence type="ECO:0000256" key="5">
    <source>
        <dbReference type="ARBA" id="ARBA00022679"/>
    </source>
</evidence>
<reference evidence="13" key="1">
    <citation type="submission" date="2023-03" db="EMBL/GenBank/DDBJ databases">
        <authorList>
            <person name="Shen W."/>
            <person name="Cai J."/>
        </authorList>
    </citation>
    <scope>NUCLEOTIDE SEQUENCE</scope>
    <source>
        <strain evidence="13">P82-2</strain>
    </source>
</reference>
<dbReference type="GO" id="GO:0008360">
    <property type="term" value="P:regulation of cell shape"/>
    <property type="evidence" value="ECO:0007669"/>
    <property type="project" value="UniProtKB-KW"/>
</dbReference>
<dbReference type="GO" id="GO:0000166">
    <property type="term" value="F:nucleotide binding"/>
    <property type="evidence" value="ECO:0007669"/>
    <property type="project" value="InterPro"/>
</dbReference>
<evidence type="ECO:0000256" key="1">
    <source>
        <dbReference type="ARBA" id="ARBA00009943"/>
    </source>
</evidence>
<keyword evidence="7" id="KW-0573">Peptidoglycan synthesis</keyword>
<evidence type="ECO:0000256" key="4">
    <source>
        <dbReference type="ARBA" id="ARBA00022490"/>
    </source>
</evidence>
<evidence type="ECO:0000256" key="7">
    <source>
        <dbReference type="ARBA" id="ARBA00022984"/>
    </source>
</evidence>
<dbReference type="InterPro" id="IPR050644">
    <property type="entry name" value="PG_Glycine_Bridge_Synth"/>
</dbReference>
<evidence type="ECO:0000256" key="2">
    <source>
        <dbReference type="ARBA" id="ARBA00012466"/>
    </source>
</evidence>
<dbReference type="Pfam" id="PF02388">
    <property type="entry name" value="FemAB"/>
    <property type="match status" value="1"/>
</dbReference>
<dbReference type="GO" id="GO:0009252">
    <property type="term" value="P:peptidoglycan biosynthetic process"/>
    <property type="evidence" value="ECO:0007669"/>
    <property type="project" value="UniProtKB-KW"/>
</dbReference>
<evidence type="ECO:0000256" key="6">
    <source>
        <dbReference type="ARBA" id="ARBA00022960"/>
    </source>
</evidence>
<protein>
    <recommendedName>
        <fullName evidence="3">Aminoacyltransferase FemA</fullName>
        <ecNumber evidence="2">2.3.2.17</ecNumber>
    </recommendedName>
    <alternativeName>
        <fullName evidence="11">Factor essential for expression of methicillin resistance A</fullName>
    </alternativeName>
    <alternativeName>
        <fullName evidence="10">N-acetylmuramoyl-L-alanyl-D-glutamyl-L-lysyl-(N6-glycyl)-D-alanyl-D-alanine-diphosphoundecaprenyl-N-acetylglucosamine:glycine glycyltransferase</fullName>
    </alternativeName>
</protein>
<comment type="caution">
    <text evidence="13">The sequence shown here is derived from an EMBL/GenBank/DDBJ whole genome shotgun (WGS) entry which is preliminary data.</text>
</comment>
<dbReference type="Proteomes" id="UP001180515">
    <property type="component" value="Unassembled WGS sequence"/>
</dbReference>
<dbReference type="Gene3D" id="1.20.58.90">
    <property type="match status" value="1"/>
</dbReference>
<dbReference type="PANTHER" id="PTHR36174">
    <property type="entry name" value="LIPID II:GLYCINE GLYCYLTRANSFERASE"/>
    <property type="match status" value="1"/>
</dbReference>
<dbReference type="EC" id="2.3.2.17" evidence="2"/>
<dbReference type="InterPro" id="IPR010978">
    <property type="entry name" value="tRNA-bd_arm"/>
</dbReference>
<dbReference type="SUPFAM" id="SSF55729">
    <property type="entry name" value="Acyl-CoA N-acyltransferases (Nat)"/>
    <property type="match status" value="2"/>
</dbReference>
<accession>A0AAE4HVZ0</accession>